<dbReference type="Proteomes" id="UP000805704">
    <property type="component" value="Chromosome 1"/>
</dbReference>
<keyword evidence="2" id="KW-1185">Reference proteome</keyword>
<proteinExistence type="predicted"/>
<evidence type="ECO:0000313" key="2">
    <source>
        <dbReference type="Proteomes" id="UP000805704"/>
    </source>
</evidence>
<sequence>MKLLLFTTFVATICYVSTTQRLLAAMLATGNGGLLAGNGGLIGGNGGLLAGMNGGLANGAIPGIMAGGLNPPVLAGGGAGFYRQPQFAQRHIMKQDSTSETTVDTQVQIGILASNSNEILRLNGLTLAALGQAQASSLLPQYVLQQQQPEVLLTPQVVNLNPQMAGPFSPQGPQLFVPNQANPFTPMLVPNGQQEQLGGPVDPNAPNIPQQAQNPAQMFPHFQYPAYGFPQFPRQQGFSYFMPSYGTYPQQRNNPVLQPNNMGHKRFARSESNSGSNELSPYGFQMILAPPLQQTPANQPPNSPVLPAETPSGVAPPGNAPPQPIQQQQMAATMGQLGVYLPRVLTNPSTGAVQPVNQATGLTNPEQQGTVQTVNQAAGVTNTEHQGTVQTANQAAGLANPVQQNIVPTVGAASAGVQQTPGLASSGPQPNTNAIPV</sequence>
<comment type="caution">
    <text evidence="1">The sequence shown here is derived from an EMBL/GenBank/DDBJ whole genome shotgun (WGS) entry which is preliminary data.</text>
</comment>
<organism evidence="1 2">
    <name type="scientific">Nibea albiflora</name>
    <name type="common">Yellow drum</name>
    <name type="synonym">Corvina albiflora</name>
    <dbReference type="NCBI Taxonomy" id="240163"/>
    <lineage>
        <taxon>Eukaryota</taxon>
        <taxon>Metazoa</taxon>
        <taxon>Chordata</taxon>
        <taxon>Craniata</taxon>
        <taxon>Vertebrata</taxon>
        <taxon>Euteleostomi</taxon>
        <taxon>Actinopterygii</taxon>
        <taxon>Neopterygii</taxon>
        <taxon>Teleostei</taxon>
        <taxon>Neoteleostei</taxon>
        <taxon>Acanthomorphata</taxon>
        <taxon>Eupercaria</taxon>
        <taxon>Sciaenidae</taxon>
        <taxon>Nibea</taxon>
    </lineage>
</organism>
<accession>A0ACB7FL62</accession>
<gene>
    <name evidence="1" type="ORF">GBF38_003404</name>
</gene>
<name>A0ACB7FL62_NIBAL</name>
<feature type="non-terminal residue" evidence="1">
    <location>
        <position position="437"/>
    </location>
</feature>
<reference evidence="1" key="1">
    <citation type="submission" date="2020-04" db="EMBL/GenBank/DDBJ databases">
        <title>A chromosome-scale assembly and high-density genetic map of the yellow drum (Nibea albiflora) genome.</title>
        <authorList>
            <person name="Xu D."/>
            <person name="Zhang W."/>
            <person name="Chen R."/>
            <person name="Tan P."/>
            <person name="Wang L."/>
            <person name="Song H."/>
            <person name="Tian L."/>
            <person name="Zhu Q."/>
            <person name="Wang B."/>
        </authorList>
    </citation>
    <scope>NUCLEOTIDE SEQUENCE</scope>
    <source>
        <strain evidence="1">ZJHYS-2018</strain>
    </source>
</reference>
<evidence type="ECO:0000313" key="1">
    <source>
        <dbReference type="EMBL" id="KAG8014775.1"/>
    </source>
</evidence>
<dbReference type="EMBL" id="CM024789">
    <property type="protein sequence ID" value="KAG8014775.1"/>
    <property type="molecule type" value="Genomic_DNA"/>
</dbReference>
<protein>
    <submittedName>
        <fullName evidence="1">Uncharacterized protein</fullName>
    </submittedName>
</protein>